<dbReference type="EMBL" id="UINC01165720">
    <property type="protein sequence ID" value="SVD67272.1"/>
    <property type="molecule type" value="Genomic_DNA"/>
</dbReference>
<dbReference type="InterPro" id="IPR005835">
    <property type="entry name" value="NTP_transferase_dom"/>
</dbReference>
<feature type="non-terminal residue" evidence="2">
    <location>
        <position position="1"/>
    </location>
</feature>
<reference evidence="2" key="1">
    <citation type="submission" date="2018-05" db="EMBL/GenBank/DDBJ databases">
        <authorList>
            <person name="Lanie J.A."/>
            <person name="Ng W.-L."/>
            <person name="Kazmierczak K.M."/>
            <person name="Andrzejewski T.M."/>
            <person name="Davidsen T.M."/>
            <person name="Wayne K.J."/>
            <person name="Tettelin H."/>
            <person name="Glass J.I."/>
            <person name="Rusch D."/>
            <person name="Podicherti R."/>
            <person name="Tsui H.-C.T."/>
            <person name="Winkler M.E."/>
        </authorList>
    </citation>
    <scope>NUCLEOTIDE SEQUENCE</scope>
</reference>
<dbReference type="Pfam" id="PF00483">
    <property type="entry name" value="NTP_transferase"/>
    <property type="match status" value="1"/>
</dbReference>
<dbReference type="AlphaFoldDB" id="A0A382X870"/>
<gene>
    <name evidence="2" type="ORF">METZ01_LOCUS420126</name>
</gene>
<sequence>GGAIKNASIHLDSEFFVINGDSLFDINYEKLVDLLSTEANALVAIALRETSDVSRFGCVINDGLYVTGFTEKSLNNISGLINGGVYLMKKEVLDFISEGRSSLEEDWFPKLAQRKKLLGRRLDGYFIDIGVTDDFERSQIELPAWERGLLKTKIL</sequence>
<organism evidence="2">
    <name type="scientific">marine metagenome</name>
    <dbReference type="NCBI Taxonomy" id="408172"/>
    <lineage>
        <taxon>unclassified sequences</taxon>
        <taxon>metagenomes</taxon>
        <taxon>ecological metagenomes</taxon>
    </lineage>
</organism>
<evidence type="ECO:0000313" key="2">
    <source>
        <dbReference type="EMBL" id="SVD67272.1"/>
    </source>
</evidence>
<accession>A0A382X870</accession>
<protein>
    <recommendedName>
        <fullName evidence="1">Nucleotidyl transferase domain-containing protein</fullName>
    </recommendedName>
</protein>
<dbReference type="InterPro" id="IPR029044">
    <property type="entry name" value="Nucleotide-diphossugar_trans"/>
</dbReference>
<dbReference type="SUPFAM" id="SSF53448">
    <property type="entry name" value="Nucleotide-diphospho-sugar transferases"/>
    <property type="match status" value="1"/>
</dbReference>
<proteinExistence type="predicted"/>
<dbReference type="Gene3D" id="3.90.550.10">
    <property type="entry name" value="Spore Coat Polysaccharide Biosynthesis Protein SpsA, Chain A"/>
    <property type="match status" value="1"/>
</dbReference>
<feature type="domain" description="Nucleotidyl transferase" evidence="1">
    <location>
        <begin position="10"/>
        <end position="137"/>
    </location>
</feature>
<name>A0A382X870_9ZZZZ</name>
<dbReference type="InterPro" id="IPR050486">
    <property type="entry name" value="Mannose-1P_guanyltransferase"/>
</dbReference>
<evidence type="ECO:0000259" key="1">
    <source>
        <dbReference type="Pfam" id="PF00483"/>
    </source>
</evidence>
<dbReference type="PANTHER" id="PTHR22572">
    <property type="entry name" value="SUGAR-1-PHOSPHATE GUANYL TRANSFERASE"/>
    <property type="match status" value="1"/>
</dbReference>